<gene>
    <name evidence="6" type="ORF">NAEGRDRAFT_80763</name>
</gene>
<dbReference type="PROSITE" id="PS50054">
    <property type="entry name" value="TYR_PHOSPHATASE_DUAL"/>
    <property type="match status" value="1"/>
</dbReference>
<proteinExistence type="predicted"/>
<dbReference type="STRING" id="5762.D2VPJ5"/>
<dbReference type="OrthoDB" id="1394818at2759"/>
<dbReference type="Gene3D" id="3.80.10.10">
    <property type="entry name" value="Ribonuclease Inhibitor"/>
    <property type="match status" value="3"/>
</dbReference>
<evidence type="ECO:0000313" key="6">
    <source>
        <dbReference type="EMBL" id="EFC41219.1"/>
    </source>
</evidence>
<evidence type="ECO:0000256" key="1">
    <source>
        <dbReference type="ARBA" id="ARBA00022614"/>
    </source>
</evidence>
<keyword evidence="1" id="KW-0433">Leucine-rich repeat</keyword>
<keyword evidence="7" id="KW-1185">Reference proteome</keyword>
<dbReference type="PANTHER" id="PTHR45752:SF187">
    <property type="entry name" value="LEUCINE-RICH REPEAT AND IQ DOMAIN-CONTAINING PROTEIN 4"/>
    <property type="match status" value="1"/>
</dbReference>
<evidence type="ECO:0000256" key="3">
    <source>
        <dbReference type="SAM" id="MobiDB-lite"/>
    </source>
</evidence>
<dbReference type="VEuPathDB" id="AmoebaDB:NAEGRDRAFT_80763"/>
<reference evidence="6 7" key="1">
    <citation type="journal article" date="2010" name="Cell">
        <title>The genome of Naegleria gruberi illuminates early eukaryotic versatility.</title>
        <authorList>
            <person name="Fritz-Laylin L.K."/>
            <person name="Prochnik S.E."/>
            <person name="Ginger M.L."/>
            <person name="Dacks J.B."/>
            <person name="Carpenter M.L."/>
            <person name="Field M.C."/>
            <person name="Kuo A."/>
            <person name="Paredez A."/>
            <person name="Chapman J."/>
            <person name="Pham J."/>
            <person name="Shu S."/>
            <person name="Neupane R."/>
            <person name="Cipriano M."/>
            <person name="Mancuso J."/>
            <person name="Tu H."/>
            <person name="Salamov A."/>
            <person name="Lindquist E."/>
            <person name="Shapiro H."/>
            <person name="Lucas S."/>
            <person name="Grigoriev I.V."/>
            <person name="Cande W.Z."/>
            <person name="Fulton C."/>
            <person name="Rokhsar D.S."/>
            <person name="Dawson S.C."/>
        </authorList>
    </citation>
    <scope>NUCLEOTIDE SEQUENCE [LARGE SCALE GENOMIC DNA]</scope>
    <source>
        <strain evidence="6 7">NEG-M</strain>
    </source>
</reference>
<dbReference type="SUPFAM" id="SSF52799">
    <property type="entry name" value="(Phosphotyrosine protein) phosphatases II"/>
    <property type="match status" value="1"/>
</dbReference>
<evidence type="ECO:0000313" key="7">
    <source>
        <dbReference type="Proteomes" id="UP000006671"/>
    </source>
</evidence>
<dbReference type="InterPro" id="IPR020422">
    <property type="entry name" value="TYR_PHOSPHATASE_DUAL_dom"/>
</dbReference>
<dbReference type="PANTHER" id="PTHR45752">
    <property type="entry name" value="LEUCINE-RICH REPEAT-CONTAINING"/>
    <property type="match status" value="1"/>
</dbReference>
<accession>D2VPJ5</accession>
<evidence type="ECO:0000256" key="2">
    <source>
        <dbReference type="ARBA" id="ARBA00022737"/>
    </source>
</evidence>
<dbReference type="RefSeq" id="XP_002673963.1">
    <property type="nucleotide sequence ID" value="XM_002673917.1"/>
</dbReference>
<dbReference type="SMART" id="SM00195">
    <property type="entry name" value="DSPc"/>
    <property type="match status" value="1"/>
</dbReference>
<dbReference type="InterPro" id="IPR050715">
    <property type="entry name" value="LRR-SigEffector_domain"/>
</dbReference>
<dbReference type="EMBL" id="GG738887">
    <property type="protein sequence ID" value="EFC41219.1"/>
    <property type="molecule type" value="Genomic_DNA"/>
</dbReference>
<dbReference type="InterPro" id="IPR000340">
    <property type="entry name" value="Dual-sp_phosphatase_cat-dom"/>
</dbReference>
<protein>
    <submittedName>
        <fullName evidence="6">Uncharacterized protein</fullName>
    </submittedName>
</protein>
<dbReference type="Gene3D" id="3.90.190.10">
    <property type="entry name" value="Protein tyrosine phosphatase superfamily"/>
    <property type="match status" value="1"/>
</dbReference>
<dbReference type="GeneID" id="8851097"/>
<dbReference type="InterPro" id="IPR000387">
    <property type="entry name" value="Tyr_Pase_dom"/>
</dbReference>
<dbReference type="Pfam" id="PF00560">
    <property type="entry name" value="LRR_1"/>
    <property type="match status" value="2"/>
</dbReference>
<dbReference type="InterPro" id="IPR032675">
    <property type="entry name" value="LRR_dom_sf"/>
</dbReference>
<dbReference type="PROSITE" id="PS50056">
    <property type="entry name" value="TYR_PHOSPHATASE_2"/>
    <property type="match status" value="1"/>
</dbReference>
<dbReference type="KEGG" id="ngr:NAEGRDRAFT_80763"/>
<dbReference type="SMART" id="SM00369">
    <property type="entry name" value="LRR_TYP"/>
    <property type="match status" value="9"/>
</dbReference>
<dbReference type="InterPro" id="IPR001611">
    <property type="entry name" value="Leu-rich_rpt"/>
</dbReference>
<dbReference type="eggNOG" id="KOG0619">
    <property type="taxonomic scope" value="Eukaryota"/>
</dbReference>
<dbReference type="InterPro" id="IPR003591">
    <property type="entry name" value="Leu-rich_rpt_typical-subtyp"/>
</dbReference>
<evidence type="ECO:0000259" key="4">
    <source>
        <dbReference type="PROSITE" id="PS50054"/>
    </source>
</evidence>
<sequence>MLQPYRKRVESKNGSSTSEDPREVVDKMVENANSHKILNASIQKDNQSSKRFTERDLSKICLLVNLQHLDLTGHCIQALPSNITNLANLRTLVMNKSELVAPPKNFELLEPSLTDVQFRLNNFKDWPIQLNKINLQRLDLSFNRLNKISVSSPNLSSFIFGERSVPLQTSLRELNLSYNYFTNFPTDLLKFSALEKLDLTKNDLVTLPDLGKMADTLKELMLEGCGFTTFPITICNLLNLKVLNVSNNEFEWFPQTQGLMSQLSQLSELYANSCKLHGWSQLFCQAKLVILQLSNNKIRGVPTEVRTLSLLEELVLSKNFITHIPEHFSEFVNLVYLDLSENNIEDIDPAFGNLKKLEIFKLKSNRLFEIPDELCELESLKEIDLSENDLKKMFDCSKMTNLERLDVTYNYLEEFPKIGGCKNLTSLDLTMNRLRGAIPDYFYDLVNLRNCKLKHNSLESLDAKICNLVELETLNLDNNEILSIPEEVMLLKKLKNFSIINNYELKPQENIKKHMEDNDIVFQYTYEEPSKIRDYLFLSSAPPAGSRRLLKSLNVSHVITIAKDIPPRHKNDFKYMVIFAEDTNEASLRSHFEETREFINEAKKQGTACMVHCMAGVSRSTARSIQGSLCYQKYNQTKYQILQ</sequence>
<name>D2VPJ5_NAEGR</name>
<evidence type="ECO:0000259" key="5">
    <source>
        <dbReference type="PROSITE" id="PS50056"/>
    </source>
</evidence>
<dbReference type="InParanoid" id="D2VPJ5"/>
<feature type="region of interest" description="Disordered" evidence="3">
    <location>
        <begin position="1"/>
        <end position="23"/>
    </location>
</feature>
<dbReference type="InterPro" id="IPR029021">
    <property type="entry name" value="Prot-tyrosine_phosphatase-like"/>
</dbReference>
<keyword evidence="2" id="KW-0677">Repeat</keyword>
<dbReference type="SMART" id="SM00364">
    <property type="entry name" value="LRR_BAC"/>
    <property type="match status" value="8"/>
</dbReference>
<dbReference type="Pfam" id="PF13855">
    <property type="entry name" value="LRR_8"/>
    <property type="match status" value="3"/>
</dbReference>
<feature type="domain" description="Tyrosine specific protein phosphatases" evidence="5">
    <location>
        <begin position="589"/>
        <end position="620"/>
    </location>
</feature>
<dbReference type="Proteomes" id="UP000006671">
    <property type="component" value="Unassembled WGS sequence"/>
</dbReference>
<dbReference type="SUPFAM" id="SSF52058">
    <property type="entry name" value="L domain-like"/>
    <property type="match status" value="2"/>
</dbReference>
<feature type="domain" description="Tyrosine-protein phosphatase" evidence="4">
    <location>
        <begin position="528"/>
        <end position="643"/>
    </location>
</feature>
<dbReference type="Pfam" id="PF00782">
    <property type="entry name" value="DSPc"/>
    <property type="match status" value="1"/>
</dbReference>
<dbReference type="AlphaFoldDB" id="D2VPJ5"/>
<organism evidence="7">
    <name type="scientific">Naegleria gruberi</name>
    <name type="common">Amoeba</name>
    <dbReference type="NCBI Taxonomy" id="5762"/>
    <lineage>
        <taxon>Eukaryota</taxon>
        <taxon>Discoba</taxon>
        <taxon>Heterolobosea</taxon>
        <taxon>Tetramitia</taxon>
        <taxon>Eutetramitia</taxon>
        <taxon>Vahlkampfiidae</taxon>
        <taxon>Naegleria</taxon>
    </lineage>
</organism>
<dbReference type="eggNOG" id="KOG1716">
    <property type="taxonomic scope" value="Eukaryota"/>
</dbReference>
<dbReference type="CDD" id="cd14498">
    <property type="entry name" value="DSP"/>
    <property type="match status" value="1"/>
</dbReference>
<dbReference type="PROSITE" id="PS51450">
    <property type="entry name" value="LRR"/>
    <property type="match status" value="4"/>
</dbReference>